<organism evidence="3 4">
    <name type="scientific">Saliphagus infecundisoli</name>
    <dbReference type="NCBI Taxonomy" id="1849069"/>
    <lineage>
        <taxon>Archaea</taxon>
        <taxon>Methanobacteriati</taxon>
        <taxon>Methanobacteriota</taxon>
        <taxon>Stenosarchaea group</taxon>
        <taxon>Halobacteria</taxon>
        <taxon>Halobacteriales</taxon>
        <taxon>Natrialbaceae</taxon>
        <taxon>Saliphagus</taxon>
    </lineage>
</organism>
<keyword evidence="1" id="KW-0479">Metal-binding</keyword>
<dbReference type="EMBL" id="JBHSJG010000003">
    <property type="protein sequence ID" value="MFC4986322.1"/>
    <property type="molecule type" value="Genomic_DNA"/>
</dbReference>
<dbReference type="Pfam" id="PF04434">
    <property type="entry name" value="SWIM"/>
    <property type="match status" value="1"/>
</dbReference>
<evidence type="ECO:0000313" key="4">
    <source>
        <dbReference type="Proteomes" id="UP001595925"/>
    </source>
</evidence>
<dbReference type="GO" id="GO:0008270">
    <property type="term" value="F:zinc ion binding"/>
    <property type="evidence" value="ECO:0007669"/>
    <property type="project" value="UniProtKB-KW"/>
</dbReference>
<dbReference type="AlphaFoldDB" id="A0ABD5Q9B9"/>
<accession>A0ABD5Q9B9</accession>
<feature type="domain" description="SWIM-type" evidence="2">
    <location>
        <begin position="48"/>
        <end position="83"/>
    </location>
</feature>
<dbReference type="PROSITE" id="PS50966">
    <property type="entry name" value="ZF_SWIM"/>
    <property type="match status" value="1"/>
</dbReference>
<evidence type="ECO:0000256" key="1">
    <source>
        <dbReference type="PROSITE-ProRule" id="PRU00325"/>
    </source>
</evidence>
<keyword evidence="1" id="KW-0862">Zinc</keyword>
<gene>
    <name evidence="3" type="ORF">ACFPFO_00735</name>
</gene>
<name>A0ABD5Q9B9_9EURY</name>
<evidence type="ECO:0000259" key="2">
    <source>
        <dbReference type="PROSITE" id="PS50966"/>
    </source>
</evidence>
<protein>
    <submittedName>
        <fullName evidence="3">SWIM zinc finger family protein</fullName>
    </submittedName>
</protein>
<sequence length="105" mass="11790">MPAHSLDRLDTTERTLQRAQYEAFEFELIEQGVLVRNASHEDPSDHEYLVTIDDGLPDSCTCPADEHHQGPCKHRVAVAIRTPVLDSACNLQRVRNLSTRPVATL</sequence>
<reference evidence="3 4" key="1">
    <citation type="journal article" date="2019" name="Int. J. Syst. Evol. Microbiol.">
        <title>The Global Catalogue of Microorganisms (GCM) 10K type strain sequencing project: providing services to taxonomists for standard genome sequencing and annotation.</title>
        <authorList>
            <consortium name="The Broad Institute Genomics Platform"/>
            <consortium name="The Broad Institute Genome Sequencing Center for Infectious Disease"/>
            <person name="Wu L."/>
            <person name="Ma J."/>
        </authorList>
    </citation>
    <scope>NUCLEOTIDE SEQUENCE [LARGE SCALE GENOMIC DNA]</scope>
    <source>
        <strain evidence="3 4">CGMCC 1.15824</strain>
    </source>
</reference>
<dbReference type="RefSeq" id="WP_224830214.1">
    <property type="nucleotide sequence ID" value="NZ_JAIVEF010000013.1"/>
</dbReference>
<comment type="caution">
    <text evidence="3">The sequence shown here is derived from an EMBL/GenBank/DDBJ whole genome shotgun (WGS) entry which is preliminary data.</text>
</comment>
<dbReference type="InterPro" id="IPR007527">
    <property type="entry name" value="Znf_SWIM"/>
</dbReference>
<proteinExistence type="predicted"/>
<evidence type="ECO:0000313" key="3">
    <source>
        <dbReference type="EMBL" id="MFC4986322.1"/>
    </source>
</evidence>
<keyword evidence="1" id="KW-0863">Zinc-finger</keyword>
<dbReference type="Proteomes" id="UP001595925">
    <property type="component" value="Unassembled WGS sequence"/>
</dbReference>
<keyword evidence="4" id="KW-1185">Reference proteome</keyword>